<organism evidence="2 3">
    <name type="scientific">Strongylus vulgaris</name>
    <name type="common">Blood worm</name>
    <dbReference type="NCBI Taxonomy" id="40348"/>
    <lineage>
        <taxon>Eukaryota</taxon>
        <taxon>Metazoa</taxon>
        <taxon>Ecdysozoa</taxon>
        <taxon>Nematoda</taxon>
        <taxon>Chromadorea</taxon>
        <taxon>Rhabditida</taxon>
        <taxon>Rhabditina</taxon>
        <taxon>Rhabditomorpha</taxon>
        <taxon>Strongyloidea</taxon>
        <taxon>Strongylidae</taxon>
        <taxon>Strongylus</taxon>
    </lineage>
</organism>
<protein>
    <recommendedName>
        <fullName evidence="1">SCP domain-containing protein</fullName>
    </recommendedName>
</protein>
<feature type="domain" description="SCP" evidence="1">
    <location>
        <begin position="5"/>
        <end position="117"/>
    </location>
</feature>
<dbReference type="EMBL" id="UYYB01099882">
    <property type="protein sequence ID" value="VDM77696.1"/>
    <property type="molecule type" value="Genomic_DNA"/>
</dbReference>
<sequence>MFGKKVQYDCVYEALATATIRTADCSHWLDLPLIGVGENFQSYRVPGSLTDNEIIDYYKFAVDDWSASVTSPLNTDVIYNDKSIAPFANMIHNKTMKFGCWHLQCSDAKKLSIACVYDNLPKEGEPLYSADSTGKKGCTTDSPCKKVVKGAVCSTDSEGNKGPLCEIAPASTAAPSSSTEPSVEA</sequence>
<proteinExistence type="predicted"/>
<dbReference type="InterPro" id="IPR014044">
    <property type="entry name" value="CAP_dom"/>
</dbReference>
<dbReference type="AlphaFoldDB" id="A0A3P7J3Q3"/>
<keyword evidence="3" id="KW-1185">Reference proteome</keyword>
<evidence type="ECO:0000313" key="2">
    <source>
        <dbReference type="EMBL" id="VDM77696.1"/>
    </source>
</evidence>
<dbReference type="Gene3D" id="3.40.33.10">
    <property type="entry name" value="CAP"/>
    <property type="match status" value="1"/>
</dbReference>
<evidence type="ECO:0000259" key="1">
    <source>
        <dbReference type="Pfam" id="PF00188"/>
    </source>
</evidence>
<dbReference type="Pfam" id="PF00188">
    <property type="entry name" value="CAP"/>
    <property type="match status" value="1"/>
</dbReference>
<dbReference type="Proteomes" id="UP000270094">
    <property type="component" value="Unassembled WGS sequence"/>
</dbReference>
<gene>
    <name evidence="2" type="ORF">SVUK_LOCUS12694</name>
</gene>
<evidence type="ECO:0000313" key="3">
    <source>
        <dbReference type="Proteomes" id="UP000270094"/>
    </source>
</evidence>
<name>A0A3P7J3Q3_STRVU</name>
<dbReference type="InterPro" id="IPR035940">
    <property type="entry name" value="CAP_sf"/>
</dbReference>
<dbReference type="OrthoDB" id="5872317at2759"/>
<reference evidence="2 3" key="1">
    <citation type="submission" date="2018-11" db="EMBL/GenBank/DDBJ databases">
        <authorList>
            <consortium name="Pathogen Informatics"/>
        </authorList>
    </citation>
    <scope>NUCLEOTIDE SEQUENCE [LARGE SCALE GENOMIC DNA]</scope>
</reference>
<accession>A0A3P7J3Q3</accession>
<dbReference type="SUPFAM" id="SSF55797">
    <property type="entry name" value="PR-1-like"/>
    <property type="match status" value="1"/>
</dbReference>